<comment type="subunit">
    <text evidence="6">Homotetramer.</text>
</comment>
<keyword evidence="6" id="KW-0444">Lipid biosynthesis</keyword>
<comment type="similarity">
    <text evidence="1 6">Belongs to the short-chain dehydrogenases/reductases (SDR) family.</text>
</comment>
<dbReference type="InterPro" id="IPR036291">
    <property type="entry name" value="NAD(P)-bd_dom_sf"/>
</dbReference>
<feature type="binding site" evidence="5">
    <location>
        <begin position="151"/>
        <end position="155"/>
    </location>
    <ligand>
        <name>NADP(+)</name>
        <dbReference type="ChEBI" id="CHEBI:58349"/>
    </ligand>
</feature>
<dbReference type="GO" id="GO:0051287">
    <property type="term" value="F:NAD binding"/>
    <property type="evidence" value="ECO:0007669"/>
    <property type="project" value="UniProtKB-UniRule"/>
</dbReference>
<comment type="catalytic activity">
    <reaction evidence="6">
        <text>a (3R)-hydroxyacyl-[ACP] + NADP(+) = a 3-oxoacyl-[ACP] + NADPH + H(+)</text>
        <dbReference type="Rhea" id="RHEA:17397"/>
        <dbReference type="Rhea" id="RHEA-COMP:9916"/>
        <dbReference type="Rhea" id="RHEA-COMP:9945"/>
        <dbReference type="ChEBI" id="CHEBI:15378"/>
        <dbReference type="ChEBI" id="CHEBI:57783"/>
        <dbReference type="ChEBI" id="CHEBI:58349"/>
        <dbReference type="ChEBI" id="CHEBI:78776"/>
        <dbReference type="ChEBI" id="CHEBI:78827"/>
        <dbReference type="EC" id="1.1.1.100"/>
    </reaction>
</comment>
<keyword evidence="6" id="KW-0276">Fatty acid metabolism</keyword>
<keyword evidence="6" id="KW-0443">Lipid metabolism</keyword>
<dbReference type="SUPFAM" id="SSF51735">
    <property type="entry name" value="NAD(P)-binding Rossmann-fold domains"/>
    <property type="match status" value="1"/>
</dbReference>
<dbReference type="FunFam" id="3.40.50.720:FF:000115">
    <property type="entry name" value="3-oxoacyl-[acyl-carrier-protein] reductase FabG"/>
    <property type="match status" value="1"/>
</dbReference>
<dbReference type="NCBIfam" id="NF009466">
    <property type="entry name" value="PRK12826.1-2"/>
    <property type="match status" value="1"/>
</dbReference>
<dbReference type="PANTHER" id="PTHR42760">
    <property type="entry name" value="SHORT-CHAIN DEHYDROGENASES/REDUCTASES FAMILY MEMBER"/>
    <property type="match status" value="1"/>
</dbReference>
<gene>
    <name evidence="8" type="ORF">AMJ40_04275</name>
</gene>
<keyword evidence="3 6" id="KW-0560">Oxidoreductase</keyword>
<comment type="caution">
    <text evidence="8">The sequence shown here is derived from an EMBL/GenBank/DDBJ whole genome shotgun (WGS) entry which is preliminary data.</text>
</comment>
<dbReference type="SMART" id="SM00822">
    <property type="entry name" value="PKS_KR"/>
    <property type="match status" value="1"/>
</dbReference>
<keyword evidence="2 5" id="KW-0521">NADP</keyword>
<name>A0A0S7WIS7_UNCT6</name>
<dbReference type="InterPro" id="IPR002347">
    <property type="entry name" value="SDR_fam"/>
</dbReference>
<dbReference type="UniPathway" id="UPA00094"/>
<evidence type="ECO:0000313" key="9">
    <source>
        <dbReference type="Proteomes" id="UP000051124"/>
    </source>
</evidence>
<evidence type="ECO:0000256" key="2">
    <source>
        <dbReference type="ARBA" id="ARBA00022857"/>
    </source>
</evidence>
<dbReference type="InterPro" id="IPR011284">
    <property type="entry name" value="3oxo_ACP_reduc"/>
</dbReference>
<dbReference type="Gene3D" id="3.40.50.720">
    <property type="entry name" value="NAD(P)-binding Rossmann-like Domain"/>
    <property type="match status" value="1"/>
</dbReference>
<comment type="function">
    <text evidence="6">Catalyzes the NADPH-dependent reduction of beta-ketoacyl-ACP substrates to beta-hydroxyacyl-ACP products, the first reductive step in the elongation cycle of fatty acid biosynthesis.</text>
</comment>
<evidence type="ECO:0000256" key="1">
    <source>
        <dbReference type="ARBA" id="ARBA00006484"/>
    </source>
</evidence>
<dbReference type="CDD" id="cd05333">
    <property type="entry name" value="BKR_SDR_c"/>
    <property type="match status" value="1"/>
</dbReference>
<dbReference type="EC" id="1.1.1.100" evidence="6"/>
<dbReference type="Pfam" id="PF13561">
    <property type="entry name" value="adh_short_C2"/>
    <property type="match status" value="1"/>
</dbReference>
<feature type="domain" description="Ketoreductase" evidence="7">
    <location>
        <begin position="6"/>
        <end position="182"/>
    </location>
</feature>
<dbReference type="PRINTS" id="PR00080">
    <property type="entry name" value="SDRFAMILY"/>
</dbReference>
<dbReference type="PATRIC" id="fig|1703771.3.peg.1324"/>
<comment type="pathway">
    <text evidence="6">Lipid metabolism; fatty acid biosynthesis.</text>
</comment>
<dbReference type="GO" id="GO:0004316">
    <property type="term" value="F:3-oxoacyl-[acyl-carrier-protein] reductase (NADPH) activity"/>
    <property type="evidence" value="ECO:0007669"/>
    <property type="project" value="UniProtKB-UniRule"/>
</dbReference>
<sequence>MRLKGRVSLVTGGERGIGQSIARRFAEEGSDVAIFDMEETGSWRELERLGSRILFSRVDVSDFHAVCEAVSNVIGHFGQLDILVNNAGVTRDTLLLRMKEEDWDRVLAVNLKGAFNMAKAVVREMVRKEYGRVINISSVVGIAGNAGQCNYAASKAGLIGFTKSLAKELAQKGITVNAIAPGFIETRMTQGLKESIRAKFLEHIPMRKLGSPDDVANAALFLASAEARYVTGQVIRVDGGLAI</sequence>
<dbReference type="AlphaFoldDB" id="A0A0S7WIS7"/>
<evidence type="ECO:0000256" key="4">
    <source>
        <dbReference type="PIRSR" id="PIRSR611284-1"/>
    </source>
</evidence>
<reference evidence="8 9" key="1">
    <citation type="journal article" date="2015" name="Microbiome">
        <title>Genomic resolution of linkages in carbon, nitrogen, and sulfur cycling among widespread estuary sediment bacteria.</title>
        <authorList>
            <person name="Baker B.J."/>
            <person name="Lazar C.S."/>
            <person name="Teske A.P."/>
            <person name="Dick G.J."/>
        </authorList>
    </citation>
    <scope>NUCLEOTIDE SEQUENCE [LARGE SCALE GENOMIC DNA]</scope>
    <source>
        <strain evidence="8">DG_26</strain>
    </source>
</reference>
<dbReference type="PROSITE" id="PS00061">
    <property type="entry name" value="ADH_SHORT"/>
    <property type="match status" value="1"/>
</dbReference>
<dbReference type="NCBIfam" id="NF004198">
    <property type="entry name" value="PRK05653.1-3"/>
    <property type="match status" value="1"/>
</dbReference>
<evidence type="ECO:0000256" key="3">
    <source>
        <dbReference type="ARBA" id="ARBA00023002"/>
    </source>
</evidence>
<proteinExistence type="inferred from homology"/>
<evidence type="ECO:0000256" key="6">
    <source>
        <dbReference type="RuleBase" id="RU366074"/>
    </source>
</evidence>
<dbReference type="InterPro" id="IPR020904">
    <property type="entry name" value="Sc_DH/Rdtase_CS"/>
</dbReference>
<feature type="binding site" evidence="5">
    <location>
        <begin position="12"/>
        <end position="15"/>
    </location>
    <ligand>
        <name>NADP(+)</name>
        <dbReference type="ChEBI" id="CHEBI:58349"/>
    </ligand>
</feature>
<keyword evidence="6" id="KW-0275">Fatty acid biosynthesis</keyword>
<dbReference type="PANTHER" id="PTHR42760:SF133">
    <property type="entry name" value="3-OXOACYL-[ACYL-CARRIER-PROTEIN] REDUCTASE"/>
    <property type="match status" value="1"/>
</dbReference>
<dbReference type="NCBIfam" id="TIGR01830">
    <property type="entry name" value="3oxo_ACP_reduc"/>
    <property type="match status" value="1"/>
</dbReference>
<evidence type="ECO:0000256" key="5">
    <source>
        <dbReference type="PIRSR" id="PIRSR611284-2"/>
    </source>
</evidence>
<accession>A0A0S7WIS7</accession>
<evidence type="ECO:0000313" key="8">
    <source>
        <dbReference type="EMBL" id="KPJ49971.1"/>
    </source>
</evidence>
<feature type="binding site" evidence="5">
    <location>
        <position position="184"/>
    </location>
    <ligand>
        <name>NADP(+)</name>
        <dbReference type="ChEBI" id="CHEBI:58349"/>
    </ligand>
</feature>
<dbReference type="PRINTS" id="PR00081">
    <property type="entry name" value="GDHRDH"/>
</dbReference>
<dbReference type="Proteomes" id="UP000051124">
    <property type="component" value="Unassembled WGS sequence"/>
</dbReference>
<protein>
    <recommendedName>
        <fullName evidence="6">3-oxoacyl-[acyl-carrier-protein] reductase</fullName>
        <ecNumber evidence="6">1.1.1.100</ecNumber>
    </recommendedName>
</protein>
<organism evidence="8 9">
    <name type="scientific">candidate division TA06 bacterium DG_26</name>
    <dbReference type="NCBI Taxonomy" id="1703771"/>
    <lineage>
        <taxon>Bacteria</taxon>
        <taxon>Bacteria division TA06</taxon>
    </lineage>
</organism>
<dbReference type="InterPro" id="IPR057326">
    <property type="entry name" value="KR_dom"/>
</dbReference>
<feature type="active site" description="Proton acceptor" evidence="4">
    <location>
        <position position="151"/>
    </location>
</feature>
<dbReference type="EMBL" id="LIZT01000034">
    <property type="protein sequence ID" value="KPJ49971.1"/>
    <property type="molecule type" value="Genomic_DNA"/>
</dbReference>
<dbReference type="NCBIfam" id="NF005559">
    <property type="entry name" value="PRK07231.1"/>
    <property type="match status" value="1"/>
</dbReference>
<dbReference type="GO" id="GO:0006633">
    <property type="term" value="P:fatty acid biosynthetic process"/>
    <property type="evidence" value="ECO:0007669"/>
    <property type="project" value="UniProtKB-UniPathway"/>
</dbReference>
<dbReference type="GO" id="GO:0048038">
    <property type="term" value="F:quinone binding"/>
    <property type="evidence" value="ECO:0007669"/>
    <property type="project" value="TreeGrafter"/>
</dbReference>
<feature type="binding site" evidence="5">
    <location>
        <position position="86"/>
    </location>
    <ligand>
        <name>NADP(+)</name>
        <dbReference type="ChEBI" id="CHEBI:58349"/>
    </ligand>
</feature>
<evidence type="ECO:0000259" key="7">
    <source>
        <dbReference type="SMART" id="SM00822"/>
    </source>
</evidence>